<dbReference type="GO" id="GO:0005524">
    <property type="term" value="F:ATP binding"/>
    <property type="evidence" value="ECO:0007669"/>
    <property type="project" value="UniProtKB-KW"/>
</dbReference>
<dbReference type="PANTHER" id="PTHR10256:SF1">
    <property type="entry name" value="SELENIDE, WATER DIKINASE 2"/>
    <property type="match status" value="1"/>
</dbReference>
<evidence type="ECO:0000259" key="3">
    <source>
        <dbReference type="Pfam" id="PF00586"/>
    </source>
</evidence>
<keyword evidence="4" id="KW-0418">Kinase</keyword>
<organism evidence="4 5">
    <name type="scientific">Anas platyrhynchos</name>
    <name type="common">Mallard</name>
    <name type="synonym">Anas boschas</name>
    <dbReference type="NCBI Taxonomy" id="8839"/>
    <lineage>
        <taxon>Eukaryota</taxon>
        <taxon>Metazoa</taxon>
        <taxon>Chordata</taxon>
        <taxon>Craniata</taxon>
        <taxon>Vertebrata</taxon>
        <taxon>Euteleostomi</taxon>
        <taxon>Archelosauria</taxon>
        <taxon>Archosauria</taxon>
        <taxon>Dinosauria</taxon>
        <taxon>Saurischia</taxon>
        <taxon>Theropoda</taxon>
        <taxon>Coelurosauria</taxon>
        <taxon>Aves</taxon>
        <taxon>Neognathae</taxon>
        <taxon>Galloanserae</taxon>
        <taxon>Anseriformes</taxon>
        <taxon>Anatidae</taxon>
        <taxon>Anatinae</taxon>
        <taxon>Anas</taxon>
    </lineage>
</organism>
<feature type="domain" description="PurM-like N-terminal" evidence="3">
    <location>
        <begin position="5"/>
        <end position="79"/>
    </location>
</feature>
<dbReference type="Pfam" id="PF00586">
    <property type="entry name" value="AIRS"/>
    <property type="match status" value="1"/>
</dbReference>
<evidence type="ECO:0000313" key="4">
    <source>
        <dbReference type="EMBL" id="EOA93191.1"/>
    </source>
</evidence>
<dbReference type="InterPro" id="IPR004536">
    <property type="entry name" value="SPS/SelD"/>
</dbReference>
<feature type="non-terminal residue" evidence="4">
    <location>
        <position position="1"/>
    </location>
</feature>
<keyword evidence="2" id="KW-0067">ATP-binding</keyword>
<dbReference type="EMBL" id="KB747768">
    <property type="protein sequence ID" value="EOA93191.1"/>
    <property type="molecule type" value="Genomic_DNA"/>
</dbReference>
<dbReference type="Gene3D" id="3.30.1330.10">
    <property type="entry name" value="PurM-like, N-terminal domain"/>
    <property type="match status" value="1"/>
</dbReference>
<keyword evidence="1" id="KW-0547">Nucleotide-binding</keyword>
<protein>
    <submittedName>
        <fullName evidence="4">Selenide, water dikinase 2</fullName>
    </submittedName>
</protein>
<accession>R0J8A2</accession>
<dbReference type="InterPro" id="IPR036676">
    <property type="entry name" value="PurM-like_C_sf"/>
</dbReference>
<dbReference type="GO" id="GO:0016260">
    <property type="term" value="P:selenocysteine biosynthetic process"/>
    <property type="evidence" value="ECO:0007669"/>
    <property type="project" value="TreeGrafter"/>
</dbReference>
<dbReference type="GO" id="GO:0005737">
    <property type="term" value="C:cytoplasm"/>
    <property type="evidence" value="ECO:0007669"/>
    <property type="project" value="TreeGrafter"/>
</dbReference>
<dbReference type="InterPro" id="IPR036921">
    <property type="entry name" value="PurM-like_N_sf"/>
</dbReference>
<evidence type="ECO:0000256" key="1">
    <source>
        <dbReference type="ARBA" id="ARBA00022741"/>
    </source>
</evidence>
<dbReference type="GO" id="GO:0004756">
    <property type="term" value="F:selenide, water dikinase activity"/>
    <property type="evidence" value="ECO:0007669"/>
    <property type="project" value="TreeGrafter"/>
</dbReference>
<dbReference type="PANTHER" id="PTHR10256">
    <property type="entry name" value="SELENIDE, WATER DIKINASE"/>
    <property type="match status" value="1"/>
</dbReference>
<keyword evidence="4" id="KW-0808">Transferase</keyword>
<dbReference type="SUPFAM" id="SSF56042">
    <property type="entry name" value="PurM C-terminal domain-like"/>
    <property type="match status" value="1"/>
</dbReference>
<evidence type="ECO:0000256" key="2">
    <source>
        <dbReference type="ARBA" id="ARBA00022840"/>
    </source>
</evidence>
<dbReference type="InterPro" id="IPR016188">
    <property type="entry name" value="PurM-like_N"/>
</dbReference>
<proteinExistence type="predicted"/>
<reference evidence="5" key="1">
    <citation type="journal article" date="2013" name="Nat. Genet.">
        <title>The duck genome and transcriptome provide insight into an avian influenza virus reservoir species.</title>
        <authorList>
            <person name="Huang Y."/>
            <person name="Li Y."/>
            <person name="Burt D.W."/>
            <person name="Chen H."/>
            <person name="Zhang Y."/>
            <person name="Qian W."/>
            <person name="Kim H."/>
            <person name="Gan S."/>
            <person name="Zhao Y."/>
            <person name="Li J."/>
            <person name="Yi K."/>
            <person name="Feng H."/>
            <person name="Zhu P."/>
            <person name="Li B."/>
            <person name="Liu Q."/>
            <person name="Fairley S."/>
            <person name="Magor K.E."/>
            <person name="Du Z."/>
            <person name="Hu X."/>
            <person name="Goodman L."/>
            <person name="Tafer H."/>
            <person name="Vignal A."/>
            <person name="Lee T."/>
            <person name="Kim K.W."/>
            <person name="Sheng Z."/>
            <person name="An Y."/>
            <person name="Searle S."/>
            <person name="Herrero J."/>
            <person name="Groenen M.A."/>
            <person name="Crooijmans R.P."/>
            <person name="Faraut T."/>
            <person name="Cai Q."/>
            <person name="Webster R.G."/>
            <person name="Aldridge J.R."/>
            <person name="Warren W.C."/>
            <person name="Bartschat S."/>
            <person name="Kehr S."/>
            <person name="Marz M."/>
            <person name="Stadler P.F."/>
            <person name="Smith J."/>
            <person name="Kraus R.H."/>
            <person name="Zhao Y."/>
            <person name="Ren L."/>
            <person name="Fei J."/>
            <person name="Morisson M."/>
            <person name="Kaiser P."/>
            <person name="Griffin D.K."/>
            <person name="Rao M."/>
            <person name="Pitel F."/>
            <person name="Wang J."/>
            <person name="Li N."/>
        </authorList>
    </citation>
    <scope>NUCLEOTIDE SEQUENCE [LARGE SCALE GENOMIC DNA]</scope>
</reference>
<sequence length="122" mass="12966">PPKKGRIACANVLSDLYAMGITECDNMLMLLSVSQKMSDEERDKVMPLIVKGFRDAAEDGGTSVTGGHTVLNPWLIVGGVATVVCQPSDFIMPDSAVPGDVLVLTKPLGTQVAVTAHQWLDN</sequence>
<evidence type="ECO:0000313" key="5">
    <source>
        <dbReference type="Proteomes" id="UP000296049"/>
    </source>
</evidence>
<gene>
    <name evidence="4" type="ORF">Anapl_18927</name>
</gene>
<dbReference type="Proteomes" id="UP000296049">
    <property type="component" value="Unassembled WGS sequence"/>
</dbReference>
<name>R0J8A2_ANAPL</name>
<dbReference type="AlphaFoldDB" id="R0J8A2"/>
<keyword evidence="5" id="KW-1185">Reference proteome</keyword>
<feature type="non-terminal residue" evidence="4">
    <location>
        <position position="122"/>
    </location>
</feature>
<dbReference type="SUPFAM" id="SSF55326">
    <property type="entry name" value="PurM N-terminal domain-like"/>
    <property type="match status" value="1"/>
</dbReference>
<dbReference type="Gene3D" id="3.90.650.10">
    <property type="entry name" value="PurM-like C-terminal domain"/>
    <property type="match status" value="1"/>
</dbReference>